<gene>
    <name evidence="1" type="ORF">OGAPHI_006196</name>
</gene>
<organism evidence="1 2">
    <name type="scientific">Ogataea philodendri</name>
    <dbReference type="NCBI Taxonomy" id="1378263"/>
    <lineage>
        <taxon>Eukaryota</taxon>
        <taxon>Fungi</taxon>
        <taxon>Dikarya</taxon>
        <taxon>Ascomycota</taxon>
        <taxon>Saccharomycotina</taxon>
        <taxon>Pichiomycetes</taxon>
        <taxon>Pichiales</taxon>
        <taxon>Pichiaceae</taxon>
        <taxon>Ogataea</taxon>
    </lineage>
</organism>
<name>A0A9P8T1J2_9ASCO</name>
<accession>A0A9P8T1J2</accession>
<dbReference type="GeneID" id="70238160"/>
<protein>
    <submittedName>
        <fullName evidence="1">Uncharacterized protein</fullName>
    </submittedName>
</protein>
<dbReference type="Proteomes" id="UP000769157">
    <property type="component" value="Unassembled WGS sequence"/>
</dbReference>
<reference evidence="1" key="1">
    <citation type="journal article" date="2021" name="Open Biol.">
        <title>Shared evolutionary footprints suggest mitochondrial oxidative damage underlies multiple complex I losses in fungi.</title>
        <authorList>
            <person name="Schikora-Tamarit M.A."/>
            <person name="Marcet-Houben M."/>
            <person name="Nosek J."/>
            <person name="Gabaldon T."/>
        </authorList>
    </citation>
    <scope>NUCLEOTIDE SEQUENCE</scope>
    <source>
        <strain evidence="1">CBS6075</strain>
    </source>
</reference>
<reference evidence="1" key="2">
    <citation type="submission" date="2021-01" db="EMBL/GenBank/DDBJ databases">
        <authorList>
            <person name="Schikora-Tamarit M.A."/>
        </authorList>
    </citation>
    <scope>NUCLEOTIDE SEQUENCE</scope>
    <source>
        <strain evidence="1">CBS6075</strain>
    </source>
</reference>
<dbReference type="AlphaFoldDB" id="A0A9P8T1J2"/>
<evidence type="ECO:0000313" key="2">
    <source>
        <dbReference type="Proteomes" id="UP000769157"/>
    </source>
</evidence>
<evidence type="ECO:0000313" key="1">
    <source>
        <dbReference type="EMBL" id="KAH3662015.1"/>
    </source>
</evidence>
<dbReference type="RefSeq" id="XP_046059119.1">
    <property type="nucleotide sequence ID" value="XM_046207457.1"/>
</dbReference>
<sequence length="164" mass="18684">MIGEYTFVQMKSLSMVYEDWLRSHGFASKMARSSPEFSPDWPMILMVSRTSYVQNPLNRVGVLRTVFPQPRLFRTMHSNSGILEKMHRMYDSADDPERPCNPSRIGLDDSSSSFLSAVVRSRVDFGSTEVWGSFKLPSRNLSLEIIRSRDTCAPSSNVRISLPK</sequence>
<comment type="caution">
    <text evidence="1">The sequence shown here is derived from an EMBL/GenBank/DDBJ whole genome shotgun (WGS) entry which is preliminary data.</text>
</comment>
<keyword evidence="2" id="KW-1185">Reference proteome</keyword>
<dbReference type="EMBL" id="JAEUBE010000414">
    <property type="protein sequence ID" value="KAH3662015.1"/>
    <property type="molecule type" value="Genomic_DNA"/>
</dbReference>
<proteinExistence type="predicted"/>